<evidence type="ECO:0000313" key="4">
    <source>
        <dbReference type="Proteomes" id="UP000001555"/>
    </source>
</evidence>
<reference evidence="3" key="2">
    <citation type="submission" date="2020-05" db="UniProtKB">
        <authorList>
            <consortium name="EnsemblMetazoa"/>
        </authorList>
    </citation>
    <scope>IDENTIFICATION</scope>
    <source>
        <strain evidence="3">wikel</strain>
    </source>
</reference>
<dbReference type="VEuPathDB" id="VectorBase:ISCW002050"/>
<dbReference type="EMBL" id="ABJB010174795">
    <property type="status" value="NOT_ANNOTATED_CDS"/>
    <property type="molecule type" value="Genomic_DNA"/>
</dbReference>
<organism>
    <name type="scientific">Ixodes scapularis</name>
    <name type="common">Black-legged tick</name>
    <name type="synonym">Deer tick</name>
    <dbReference type="NCBI Taxonomy" id="6945"/>
    <lineage>
        <taxon>Eukaryota</taxon>
        <taxon>Metazoa</taxon>
        <taxon>Ecdysozoa</taxon>
        <taxon>Arthropoda</taxon>
        <taxon>Chelicerata</taxon>
        <taxon>Arachnida</taxon>
        <taxon>Acari</taxon>
        <taxon>Parasitiformes</taxon>
        <taxon>Ixodida</taxon>
        <taxon>Ixodoidea</taxon>
        <taxon>Ixodidae</taxon>
        <taxon>Ixodinae</taxon>
        <taxon>Ixodes</taxon>
    </lineage>
</organism>
<evidence type="ECO:0000256" key="1">
    <source>
        <dbReference type="SAM" id="SignalP"/>
    </source>
</evidence>
<proteinExistence type="predicted"/>
<gene>
    <name evidence="2" type="ORF">IscW_ISCW002050</name>
</gene>
<dbReference type="EMBL" id="DS667052">
    <property type="protein sequence ID" value="EEC03360.1"/>
    <property type="molecule type" value="Genomic_DNA"/>
</dbReference>
<evidence type="ECO:0000313" key="3">
    <source>
        <dbReference type="EnsemblMetazoa" id="ISCW002050-PA"/>
    </source>
</evidence>
<dbReference type="AlphaFoldDB" id="B7P9T8"/>
<sequence>MLISISLTLSCLMVMPNIHLLVGALTFSSASVGFPAPNRPPVVLTQFCSRQIHSPGLCALLTPATMLMTKRMHANQRSEWRTLRTNMAERGLQEVKTLFVKPPYKNRDKE</sequence>
<feature type="chain" id="PRO_5014567939" description="Secreted protein" evidence="1">
    <location>
        <begin position="24"/>
        <end position="110"/>
    </location>
</feature>
<dbReference type="InParanoid" id="B7P9T8"/>
<evidence type="ECO:0000313" key="2">
    <source>
        <dbReference type="EMBL" id="EEC03360.1"/>
    </source>
</evidence>
<reference evidence="2 4" key="1">
    <citation type="submission" date="2008-03" db="EMBL/GenBank/DDBJ databases">
        <title>Annotation of Ixodes scapularis.</title>
        <authorList>
            <consortium name="Ixodes scapularis Genome Project Consortium"/>
            <person name="Caler E."/>
            <person name="Hannick L.I."/>
            <person name="Bidwell S."/>
            <person name="Joardar V."/>
            <person name="Thiagarajan M."/>
            <person name="Amedeo P."/>
            <person name="Galinsky K.J."/>
            <person name="Schobel S."/>
            <person name="Inman J."/>
            <person name="Hostetler J."/>
            <person name="Miller J."/>
            <person name="Hammond M."/>
            <person name="Megy K."/>
            <person name="Lawson D."/>
            <person name="Kodira C."/>
            <person name="Sutton G."/>
            <person name="Meyer J."/>
            <person name="Hill C.A."/>
            <person name="Birren B."/>
            <person name="Nene V."/>
            <person name="Collins F."/>
            <person name="Alarcon-Chaidez F."/>
            <person name="Wikel S."/>
            <person name="Strausberg R."/>
        </authorList>
    </citation>
    <scope>NUCLEOTIDE SEQUENCE [LARGE SCALE GENOMIC DNA]</scope>
    <source>
        <strain evidence="4">Wikel</strain>
        <strain evidence="2">Wikel colony</strain>
    </source>
</reference>
<name>B7P9T8_IXOSC</name>
<dbReference type="EnsemblMetazoa" id="ISCW002050-RA">
    <property type="protein sequence ID" value="ISCW002050-PA"/>
    <property type="gene ID" value="ISCW002050"/>
</dbReference>
<evidence type="ECO:0008006" key="5">
    <source>
        <dbReference type="Google" id="ProtNLM"/>
    </source>
</evidence>
<feature type="signal peptide" evidence="1">
    <location>
        <begin position="1"/>
        <end position="23"/>
    </location>
</feature>
<accession>B7P9T8</accession>
<dbReference type="Proteomes" id="UP000001555">
    <property type="component" value="Unassembled WGS sequence"/>
</dbReference>
<dbReference type="HOGENOM" id="CLU_2173730_0_0_1"/>
<dbReference type="VEuPathDB" id="VectorBase:ISCI002050"/>
<dbReference type="PaxDb" id="6945-B7P9T8"/>
<keyword evidence="1" id="KW-0732">Signal</keyword>
<protein>
    <recommendedName>
        <fullName evidence="5">Secreted protein</fullName>
    </recommendedName>
</protein>
<keyword evidence="4" id="KW-1185">Reference proteome</keyword>